<dbReference type="SUPFAM" id="SSF52540">
    <property type="entry name" value="P-loop containing nucleoside triphosphate hydrolases"/>
    <property type="match status" value="1"/>
</dbReference>
<reference evidence="1" key="1">
    <citation type="journal article" date="2020" name="bioRxiv">
        <title>Whole genome comparisons of ergot fungi reveals the divergence and evolution of species within the genus Claviceps are the result of varying mechanisms driving genome evolution and host range expansion.</title>
        <authorList>
            <person name="Wyka S.A."/>
            <person name="Mondo S.J."/>
            <person name="Liu M."/>
            <person name="Dettman J."/>
            <person name="Nalam V."/>
            <person name="Broders K.D."/>
        </authorList>
    </citation>
    <scope>NUCLEOTIDE SEQUENCE</scope>
    <source>
        <strain evidence="1">CCC 602</strain>
    </source>
</reference>
<dbReference type="PANTHER" id="PTHR36978">
    <property type="entry name" value="P-LOOP CONTAINING NUCLEOTIDE TRIPHOSPHATE HYDROLASE"/>
    <property type="match status" value="1"/>
</dbReference>
<comment type="caution">
    <text evidence="1">The sequence shown here is derived from an EMBL/GenBank/DDBJ whole genome shotgun (WGS) entry which is preliminary data.</text>
</comment>
<sequence length="303" mass="34782">MSAHKLSSRVREVPMRVIVHGLHRTGTMSTRTALHQLGLFTCYHMVNVLDKLDTDAEPWARAMEAKFAADPPCPDQKWTREDWDKLLGECQACLDVPAALFTLQLAEAYPEAKVVLLNRDPEKWYESVLGSVNLILAPPPSLLNRLRDLYLTALVPRHRQWTRLAAALRRYGMPFDHAREKDKAIAWFNDSYRRVREAIPPERRLEFSVKDGFRPLCEFLDLPVPMVRDEQTGEMVDAPFPHLNDRSSFAAHIHWLTGLRIRQANAALLTLVCKAVTAAVVGYGGYHVYVSKIRQFWTWGVWR</sequence>
<dbReference type="InterPro" id="IPR027417">
    <property type="entry name" value="P-loop_NTPase"/>
</dbReference>
<dbReference type="Gene3D" id="3.40.50.300">
    <property type="entry name" value="P-loop containing nucleotide triphosphate hydrolases"/>
    <property type="match status" value="1"/>
</dbReference>
<evidence type="ECO:0000313" key="2">
    <source>
        <dbReference type="Proteomes" id="UP000748025"/>
    </source>
</evidence>
<proteinExistence type="predicted"/>
<accession>A0A9P7N4C1</accession>
<dbReference type="Proteomes" id="UP000748025">
    <property type="component" value="Unassembled WGS sequence"/>
</dbReference>
<evidence type="ECO:0000313" key="1">
    <source>
        <dbReference type="EMBL" id="KAG5990099.1"/>
    </source>
</evidence>
<gene>
    <name evidence="1" type="ORF">E4U43_004368</name>
</gene>
<protein>
    <recommendedName>
        <fullName evidence="3">NAD dependent epimerase/dehydratase</fullName>
    </recommendedName>
</protein>
<dbReference type="OrthoDB" id="408152at2759"/>
<dbReference type="EMBL" id="SRPW01002845">
    <property type="protein sequence ID" value="KAG5990099.1"/>
    <property type="molecule type" value="Genomic_DNA"/>
</dbReference>
<name>A0A9P7N4C1_9HYPO</name>
<dbReference type="PANTHER" id="PTHR36978:SF4">
    <property type="entry name" value="P-LOOP CONTAINING NUCLEOSIDE TRIPHOSPHATE HYDROLASE PROTEIN"/>
    <property type="match status" value="1"/>
</dbReference>
<dbReference type="Pfam" id="PF17784">
    <property type="entry name" value="Sulfotransfer_4"/>
    <property type="match status" value="1"/>
</dbReference>
<organism evidence="1 2">
    <name type="scientific">Claviceps pusilla</name>
    <dbReference type="NCBI Taxonomy" id="123648"/>
    <lineage>
        <taxon>Eukaryota</taxon>
        <taxon>Fungi</taxon>
        <taxon>Dikarya</taxon>
        <taxon>Ascomycota</taxon>
        <taxon>Pezizomycotina</taxon>
        <taxon>Sordariomycetes</taxon>
        <taxon>Hypocreomycetidae</taxon>
        <taxon>Hypocreales</taxon>
        <taxon>Clavicipitaceae</taxon>
        <taxon>Claviceps</taxon>
    </lineage>
</organism>
<evidence type="ECO:0008006" key="3">
    <source>
        <dbReference type="Google" id="ProtNLM"/>
    </source>
</evidence>
<dbReference type="InterPro" id="IPR040632">
    <property type="entry name" value="Sulfotransfer_4"/>
</dbReference>
<dbReference type="AlphaFoldDB" id="A0A9P7N4C1"/>
<keyword evidence="2" id="KW-1185">Reference proteome</keyword>